<evidence type="ECO:0000256" key="1">
    <source>
        <dbReference type="SAM" id="MobiDB-lite"/>
    </source>
</evidence>
<accession>A0A4Z1G7K9</accession>
<dbReference type="SUPFAM" id="SSF51182">
    <property type="entry name" value="RmlC-like cupins"/>
    <property type="match status" value="1"/>
</dbReference>
<dbReference type="CDD" id="cd02231">
    <property type="entry name" value="cupin_BLL6423-like"/>
    <property type="match status" value="1"/>
</dbReference>
<evidence type="ECO:0000313" key="4">
    <source>
        <dbReference type="Proteomes" id="UP000297814"/>
    </source>
</evidence>
<gene>
    <name evidence="3" type="ORF">BHYA_0914g00010</name>
</gene>
<dbReference type="Proteomes" id="UP000297814">
    <property type="component" value="Unassembled WGS sequence"/>
</dbReference>
<protein>
    <recommendedName>
        <fullName evidence="2">Cupin type-2 domain-containing protein</fullName>
    </recommendedName>
</protein>
<dbReference type="AlphaFoldDB" id="A0A4Z1G7K9"/>
<keyword evidence="4" id="KW-1185">Reference proteome</keyword>
<feature type="compositionally biased region" description="Polar residues" evidence="1">
    <location>
        <begin position="18"/>
        <end position="31"/>
    </location>
</feature>
<dbReference type="EMBL" id="PQXK01000909">
    <property type="protein sequence ID" value="TGO31412.1"/>
    <property type="molecule type" value="Genomic_DNA"/>
</dbReference>
<feature type="domain" description="Cupin type-2" evidence="2">
    <location>
        <begin position="133"/>
        <end position="198"/>
    </location>
</feature>
<dbReference type="PANTHER" id="PTHR36156">
    <property type="entry name" value="SLR2101 PROTEIN"/>
    <property type="match status" value="1"/>
</dbReference>
<feature type="region of interest" description="Disordered" evidence="1">
    <location>
        <begin position="16"/>
        <end position="61"/>
    </location>
</feature>
<proteinExistence type="predicted"/>
<feature type="compositionally biased region" description="Low complexity" evidence="1">
    <location>
        <begin position="36"/>
        <end position="58"/>
    </location>
</feature>
<dbReference type="Pfam" id="PF07883">
    <property type="entry name" value="Cupin_2"/>
    <property type="match status" value="1"/>
</dbReference>
<dbReference type="InterPro" id="IPR014710">
    <property type="entry name" value="RmlC-like_jellyroll"/>
</dbReference>
<reference evidence="3 4" key="1">
    <citation type="submission" date="2017-12" db="EMBL/GenBank/DDBJ databases">
        <title>Comparative genomics of Botrytis spp.</title>
        <authorList>
            <person name="Valero-Jimenez C.A."/>
            <person name="Tapia P."/>
            <person name="Veloso J."/>
            <person name="Silva-Moreno E."/>
            <person name="Staats M."/>
            <person name="Valdes J.H."/>
            <person name="Van Kan J.A.L."/>
        </authorList>
    </citation>
    <scope>NUCLEOTIDE SEQUENCE [LARGE SCALE GENOMIC DNA]</scope>
    <source>
        <strain evidence="3 4">Bh0001</strain>
    </source>
</reference>
<evidence type="ECO:0000259" key="2">
    <source>
        <dbReference type="Pfam" id="PF07883"/>
    </source>
</evidence>
<dbReference type="InterPro" id="IPR011051">
    <property type="entry name" value="RmlC_Cupin_sf"/>
</dbReference>
<organism evidence="3 4">
    <name type="scientific">Botrytis hyacinthi</name>
    <dbReference type="NCBI Taxonomy" id="278943"/>
    <lineage>
        <taxon>Eukaryota</taxon>
        <taxon>Fungi</taxon>
        <taxon>Dikarya</taxon>
        <taxon>Ascomycota</taxon>
        <taxon>Pezizomycotina</taxon>
        <taxon>Leotiomycetes</taxon>
        <taxon>Helotiales</taxon>
        <taxon>Sclerotiniaceae</taxon>
        <taxon>Botrytis</taxon>
    </lineage>
</organism>
<sequence length="224" mass="24489">MTIFYTRKAYQDDKFPNHSRTYSDLTNSNNKAVPETQTQTSTTISSKSTSTATMSTISPPRAVVTSHTASGTAIISSDSQLPLFHPFGPSASGFTTIHTLPSLPASLISPVNPNAEQSIPRPPPAGLVVCTTDFPPHYITPTHRTITCDYMIVMKGELVLRVDEGKETVLKEGDICVQRGTMHTWENRTDEWCRCVCVMAGGEKIVMADGKALEQSYTPPKPRN</sequence>
<evidence type="ECO:0000313" key="3">
    <source>
        <dbReference type="EMBL" id="TGO31412.1"/>
    </source>
</evidence>
<dbReference type="InterPro" id="IPR013096">
    <property type="entry name" value="Cupin_2"/>
</dbReference>
<name>A0A4Z1G7K9_9HELO</name>
<dbReference type="PANTHER" id="PTHR36156:SF2">
    <property type="entry name" value="CUPIN TYPE-2 DOMAIN-CONTAINING PROTEIN"/>
    <property type="match status" value="1"/>
</dbReference>
<dbReference type="Gene3D" id="2.60.120.10">
    <property type="entry name" value="Jelly Rolls"/>
    <property type="match status" value="1"/>
</dbReference>
<dbReference type="InterPro" id="IPR047142">
    <property type="entry name" value="OryJ/VirC-like"/>
</dbReference>
<comment type="caution">
    <text evidence="3">The sequence shown here is derived from an EMBL/GenBank/DDBJ whole genome shotgun (WGS) entry which is preliminary data.</text>
</comment>